<name>A0A915JR24_ROMCU</name>
<keyword evidence="1" id="KW-1185">Reference proteome</keyword>
<sequence>SRVISKTTSQRCIRPWATSYKLPSILSDRSVFANLTCYSSSNSLDRPSLNFATNRLCKFTCYGSIPTASVNPIKKEPRMPVVYFLHEQFFVLEVHLEKMWNVLEIKGFAKTKEKQKIEYGRRSA</sequence>
<protein>
    <submittedName>
        <fullName evidence="2">Uncharacterized protein</fullName>
    </submittedName>
</protein>
<dbReference type="AlphaFoldDB" id="A0A915JR24"/>
<proteinExistence type="predicted"/>
<evidence type="ECO:0000313" key="2">
    <source>
        <dbReference type="WBParaSite" id="nRc.2.0.1.t28567-RA"/>
    </source>
</evidence>
<dbReference type="WBParaSite" id="nRc.2.0.1.t28567-RA">
    <property type="protein sequence ID" value="nRc.2.0.1.t28567-RA"/>
    <property type="gene ID" value="nRc.2.0.1.g28567"/>
</dbReference>
<dbReference type="Proteomes" id="UP000887565">
    <property type="component" value="Unplaced"/>
</dbReference>
<organism evidence="1 2">
    <name type="scientific">Romanomermis culicivorax</name>
    <name type="common">Nematode worm</name>
    <dbReference type="NCBI Taxonomy" id="13658"/>
    <lineage>
        <taxon>Eukaryota</taxon>
        <taxon>Metazoa</taxon>
        <taxon>Ecdysozoa</taxon>
        <taxon>Nematoda</taxon>
        <taxon>Enoplea</taxon>
        <taxon>Dorylaimia</taxon>
        <taxon>Mermithida</taxon>
        <taxon>Mermithoidea</taxon>
        <taxon>Mermithidae</taxon>
        <taxon>Romanomermis</taxon>
    </lineage>
</organism>
<accession>A0A915JR24</accession>
<reference evidence="2" key="1">
    <citation type="submission" date="2022-11" db="UniProtKB">
        <authorList>
            <consortium name="WormBaseParasite"/>
        </authorList>
    </citation>
    <scope>IDENTIFICATION</scope>
</reference>
<evidence type="ECO:0000313" key="1">
    <source>
        <dbReference type="Proteomes" id="UP000887565"/>
    </source>
</evidence>